<dbReference type="PATRIC" id="fig|1503183.3.peg.2144"/>
<name>A0A087RSC8_9ARCH</name>
<dbReference type="Proteomes" id="UP000029383">
    <property type="component" value="Unassembled WGS sequence"/>
</dbReference>
<gene>
    <name evidence="2" type="ORF">SCCGRSA3_02338</name>
</gene>
<sequence>MQRHQYLDTDGCPDIAPEQQRFVHDDDLDDIINDEDLCPFDPEDYDGDRDTDGCPDP</sequence>
<feature type="compositionally biased region" description="Basic and acidic residues" evidence="1">
    <location>
        <begin position="48"/>
        <end position="57"/>
    </location>
</feature>
<evidence type="ECO:0000313" key="2">
    <source>
        <dbReference type="EMBL" id="KFM16382.1"/>
    </source>
</evidence>
<reference evidence="2 3" key="1">
    <citation type="submission" date="2014-06" db="EMBL/GenBank/DDBJ databases">
        <authorList>
            <person name="Ngugi D.K."/>
            <person name="Blom J."/>
            <person name="Alam I."/>
            <person name="Rashid M."/>
            <person name="Baalawi W."/>
            <person name="Zhang G."/>
            <person name="Hikmawan T."/>
            <person name="Guan Y."/>
            <person name="Antunes A."/>
            <person name="Siam R."/>
            <person name="El-Dorry H."/>
            <person name="Bajic V."/>
            <person name="Stingl U."/>
        </authorList>
    </citation>
    <scope>NUCLEOTIDE SEQUENCE [LARGE SCALE GENOMIC DNA]</scope>
    <source>
        <strain evidence="2">SCGC RSA3</strain>
    </source>
</reference>
<proteinExistence type="predicted"/>
<dbReference type="AlphaFoldDB" id="A0A087RSC8"/>
<accession>A0A087RSC8</accession>
<keyword evidence="3" id="KW-1185">Reference proteome</keyword>
<organism evidence="2 3">
    <name type="scientific">Marine Group I thaumarchaeote SCGC RSA3</name>
    <dbReference type="NCBI Taxonomy" id="1503183"/>
    <lineage>
        <taxon>Archaea</taxon>
        <taxon>Nitrososphaerota</taxon>
        <taxon>Marine Group I</taxon>
    </lineage>
</organism>
<feature type="compositionally biased region" description="Acidic residues" evidence="1">
    <location>
        <begin position="33"/>
        <end position="47"/>
    </location>
</feature>
<feature type="region of interest" description="Disordered" evidence="1">
    <location>
        <begin position="33"/>
        <end position="57"/>
    </location>
</feature>
<evidence type="ECO:0000313" key="3">
    <source>
        <dbReference type="Proteomes" id="UP000029383"/>
    </source>
</evidence>
<comment type="caution">
    <text evidence="2">The sequence shown here is derived from an EMBL/GenBank/DDBJ whole genome shotgun (WGS) entry which is preliminary data.</text>
</comment>
<dbReference type="EMBL" id="JOTD01000076">
    <property type="protein sequence ID" value="KFM16382.1"/>
    <property type="molecule type" value="Genomic_DNA"/>
</dbReference>
<protein>
    <submittedName>
        <fullName evidence="2">OmpA-MotB domain-containing protein</fullName>
    </submittedName>
</protein>
<evidence type="ECO:0000256" key="1">
    <source>
        <dbReference type="SAM" id="MobiDB-lite"/>
    </source>
</evidence>